<comment type="similarity">
    <text evidence="1">Belongs to the UPF0696 family.</text>
</comment>
<protein>
    <submittedName>
        <fullName evidence="3">Uncharacterized protein</fullName>
    </submittedName>
</protein>
<proteinExistence type="inferred from homology"/>
<evidence type="ECO:0000313" key="3">
    <source>
        <dbReference type="EMBL" id="KAB5593786.1"/>
    </source>
</evidence>
<name>A0A5N5QRI5_9AGAM</name>
<feature type="region of interest" description="Disordered" evidence="2">
    <location>
        <begin position="306"/>
        <end position="367"/>
    </location>
</feature>
<dbReference type="InterPro" id="IPR023398">
    <property type="entry name" value="TIF_eIF4e-like"/>
</dbReference>
<dbReference type="Proteomes" id="UP000383932">
    <property type="component" value="Unassembled WGS sequence"/>
</dbReference>
<evidence type="ECO:0000256" key="1">
    <source>
        <dbReference type="ARBA" id="ARBA00010568"/>
    </source>
</evidence>
<dbReference type="PANTHER" id="PTHR31977">
    <property type="entry name" value="UPF0696 PROTEIN C11ORF68"/>
    <property type="match status" value="1"/>
</dbReference>
<dbReference type="AlphaFoldDB" id="A0A5N5QRI5"/>
<dbReference type="Pfam" id="PF08939">
    <property type="entry name" value="Bles03"/>
    <property type="match status" value="1"/>
</dbReference>
<feature type="compositionally biased region" description="Acidic residues" evidence="2">
    <location>
        <begin position="283"/>
        <end position="292"/>
    </location>
</feature>
<dbReference type="EMBL" id="SSOP01000030">
    <property type="protein sequence ID" value="KAB5593786.1"/>
    <property type="molecule type" value="Genomic_DNA"/>
</dbReference>
<reference evidence="3 4" key="1">
    <citation type="journal article" date="2019" name="Fungal Biol. Biotechnol.">
        <title>Draft genome sequence of fastidious pathogen Ceratobasidium theobromae, which causes vascular-streak dieback in Theobroma cacao.</title>
        <authorList>
            <person name="Ali S.S."/>
            <person name="Asman A."/>
            <person name="Shao J."/>
            <person name="Firmansyah A.P."/>
            <person name="Susilo A.W."/>
            <person name="Rosmana A."/>
            <person name="McMahon P."/>
            <person name="Junaid M."/>
            <person name="Guest D."/>
            <person name="Kheng T.Y."/>
            <person name="Meinhardt L.W."/>
            <person name="Bailey B.A."/>
        </authorList>
    </citation>
    <scope>NUCLEOTIDE SEQUENCE [LARGE SCALE GENOMIC DNA]</scope>
    <source>
        <strain evidence="3 4">CT2</strain>
    </source>
</reference>
<evidence type="ECO:0000313" key="4">
    <source>
        <dbReference type="Proteomes" id="UP000383932"/>
    </source>
</evidence>
<evidence type="ECO:0000256" key="2">
    <source>
        <dbReference type="SAM" id="MobiDB-lite"/>
    </source>
</evidence>
<dbReference type="OrthoDB" id="10067381at2759"/>
<dbReference type="Gene3D" id="3.30.760.10">
    <property type="entry name" value="RNA Cap, Translation Initiation Factor Eif4e"/>
    <property type="match status" value="1"/>
</dbReference>
<dbReference type="SUPFAM" id="SSF55418">
    <property type="entry name" value="eIF4e-like"/>
    <property type="match status" value="1"/>
</dbReference>
<gene>
    <name evidence="3" type="ORF">CTheo_2755</name>
</gene>
<comment type="caution">
    <text evidence="3">The sequence shown here is derived from an EMBL/GenBank/DDBJ whole genome shotgun (WGS) entry which is preliminary data.</text>
</comment>
<keyword evidence="4" id="KW-1185">Reference proteome</keyword>
<dbReference type="PANTHER" id="PTHR31977:SF1">
    <property type="entry name" value="UPF0696 PROTEIN C11ORF68"/>
    <property type="match status" value="1"/>
</dbReference>
<organism evidence="3 4">
    <name type="scientific">Ceratobasidium theobromae</name>
    <dbReference type="NCBI Taxonomy" id="1582974"/>
    <lineage>
        <taxon>Eukaryota</taxon>
        <taxon>Fungi</taxon>
        <taxon>Dikarya</taxon>
        <taxon>Basidiomycota</taxon>
        <taxon>Agaricomycotina</taxon>
        <taxon>Agaricomycetes</taxon>
        <taxon>Cantharellales</taxon>
        <taxon>Ceratobasidiaceae</taxon>
        <taxon>Ceratobasidium</taxon>
    </lineage>
</organism>
<dbReference type="InterPro" id="IPR015034">
    <property type="entry name" value="Bles03"/>
</dbReference>
<feature type="region of interest" description="Disordered" evidence="2">
    <location>
        <begin position="241"/>
        <end position="292"/>
    </location>
</feature>
<accession>A0A5N5QRI5</accession>
<sequence>MFEYAYSWSPSSDLSLDDFLQKYKPTMVIDDGQKPWIWVRRLEHEPLDTEVPGDENSSGPTIERAQKLLKDYSEKITNIQKDNSIPVRANKKKGLRSKKEVREEVMVEVANEFKRISEESKLTCGKWLFFLPAEHIDEAFARLSRELVTGALSKTPAFCAKVATTPSDVGLNHRYLICLYLPDLYDKASVTEVLRVACWSTGIRPNSAKTDLYTLIGLDSKHPSGIKSTTLTKAYWDEANAKPSAGESKSTAASDKAQKKTAKRQRKEDDEDGVFEDVKEAVFDEGSDEQEELGTMTSLIAAKNLPFIAPKKAKARPENDSATEGESDDLPLAKPATSAPKGPLKPVADADSSSDDEIKKPKKIRRF</sequence>